<proteinExistence type="predicted"/>
<dbReference type="PANTHER" id="PTHR47917:SF1">
    <property type="entry name" value="COENZYME F420:L-GLUTAMATE LIGASE"/>
    <property type="match status" value="1"/>
</dbReference>
<dbReference type="SUPFAM" id="SSF144010">
    <property type="entry name" value="CofE-like"/>
    <property type="match status" value="1"/>
</dbReference>
<dbReference type="Proteomes" id="UP001209746">
    <property type="component" value="Unassembled WGS sequence"/>
</dbReference>
<accession>A0AAE3IET9</accession>
<evidence type="ECO:0000313" key="5">
    <source>
        <dbReference type="Proteomes" id="UP001209746"/>
    </source>
</evidence>
<dbReference type="AlphaFoldDB" id="A0AAE3IET9"/>
<comment type="caution">
    <text evidence="3">The sequence shown here is derived from an EMBL/GenBank/DDBJ whole genome shotgun (WGS) entry which is preliminary data.</text>
</comment>
<dbReference type="EMBL" id="JAOPKD010000036">
    <property type="protein sequence ID" value="MCU4728606.1"/>
    <property type="molecule type" value="Genomic_DNA"/>
</dbReference>
<keyword evidence="3" id="KW-0436">Ligase</keyword>
<dbReference type="Gene3D" id="3.30.1330.100">
    <property type="entry name" value="CofE-like"/>
    <property type="match status" value="2"/>
</dbReference>
<dbReference type="InterPro" id="IPR002847">
    <property type="entry name" value="F420-0_gamma-glut_ligase-dom"/>
</dbReference>
<evidence type="ECO:0000313" key="4">
    <source>
        <dbReference type="Proteomes" id="UP001208186"/>
    </source>
</evidence>
<reference evidence="3" key="1">
    <citation type="submission" date="2023-02" db="EMBL/GenBank/DDBJ databases">
        <title>Enrichment on poylsaccharides allowed isolation of novel metabolic and taxonomic groups of Haloarchaea.</title>
        <authorList>
            <person name="Sorokin D.Y."/>
            <person name="Elcheninov A.G."/>
            <person name="Khizhniak T.V."/>
            <person name="Kolganova T.V."/>
            <person name="Kublanov I.V."/>
        </authorList>
    </citation>
    <scope>NUCLEOTIDE SEQUENCE</scope>
    <source>
        <strain evidence="2 4">HArc-curdl5-1</strain>
        <strain evidence="3">HArc-curdl7</strain>
    </source>
</reference>
<gene>
    <name evidence="3" type="ORF">OB914_16790</name>
    <name evidence="2" type="ORF">OB916_16740</name>
</gene>
<evidence type="ECO:0000259" key="1">
    <source>
        <dbReference type="Pfam" id="PF01996"/>
    </source>
</evidence>
<evidence type="ECO:0000313" key="2">
    <source>
        <dbReference type="EMBL" id="MCU4719688.1"/>
    </source>
</evidence>
<name>A0AAE3IET9_9EURY</name>
<evidence type="ECO:0000313" key="3">
    <source>
        <dbReference type="EMBL" id="MCU4728606.1"/>
    </source>
</evidence>
<dbReference type="PANTHER" id="PTHR47917">
    <property type="match status" value="1"/>
</dbReference>
<dbReference type="GO" id="GO:0052618">
    <property type="term" value="F:coenzyme F420-0:L-glutamate ligase activity"/>
    <property type="evidence" value="ECO:0007669"/>
    <property type="project" value="TreeGrafter"/>
</dbReference>
<keyword evidence="4" id="KW-1185">Reference proteome</keyword>
<dbReference type="EMBL" id="JAOPKC010000040">
    <property type="protein sequence ID" value="MCU4719688.1"/>
    <property type="molecule type" value="Genomic_DNA"/>
</dbReference>
<dbReference type="RefSeq" id="WP_315910434.1">
    <property type="nucleotide sequence ID" value="NZ_JAOPKC010000040.1"/>
</dbReference>
<organism evidence="3 5">
    <name type="scientific">Halapricum hydrolyticum</name>
    <dbReference type="NCBI Taxonomy" id="2979991"/>
    <lineage>
        <taxon>Archaea</taxon>
        <taxon>Methanobacteriati</taxon>
        <taxon>Methanobacteriota</taxon>
        <taxon>Stenosarchaea group</taxon>
        <taxon>Halobacteria</taxon>
        <taxon>Halobacteriales</taxon>
        <taxon>Haloarculaceae</taxon>
        <taxon>Halapricum</taxon>
    </lineage>
</organism>
<dbReference type="Proteomes" id="UP001208186">
    <property type="component" value="Unassembled WGS sequence"/>
</dbReference>
<sequence>MPELTFHGLDIGTVEPGDDLVGRIAETTAEGYPLEDGDVVVITTKVVSMAEERLVDADEVEVSEKAERVADVTGIDPREVEYIYRESDVIGAIPVGAIGEDVIMDHAVDPEAAEEAISALPSALVTDRNGRLCTNAGIDWSNAPEGQMTLLPADPDEGARRIREALEDRTGTDLAVVLADSEILGPGSMDLATGCSGIQAVDSNFGRTDLYGQPKIGGMDMIANELTAGSALLFGQADERIPVVVVRGLDYEDGEGIPNSGGLIRRGLRKTIQLTARLKAREWI</sequence>
<feature type="domain" description="Coenzyme F420:L-glutamate ligase-like" evidence="1">
    <location>
        <begin position="9"/>
        <end position="248"/>
    </location>
</feature>
<dbReference type="Pfam" id="PF01996">
    <property type="entry name" value="F420_ligase"/>
    <property type="match status" value="1"/>
</dbReference>
<protein>
    <submittedName>
        <fullName evidence="3">Coenzyme F420-0:L-glutamate ligase</fullName>
    </submittedName>
</protein>
<dbReference type="Gene3D" id="3.90.1660.10">
    <property type="entry name" value="CofE-like domain"/>
    <property type="match status" value="2"/>
</dbReference>